<comment type="similarity">
    <text evidence="10">Belongs to the ApbE family.</text>
</comment>
<comment type="catalytic activity">
    <reaction evidence="9 10">
        <text>L-threonyl-[protein] + FAD = FMN-L-threonyl-[protein] + AMP + H(+)</text>
        <dbReference type="Rhea" id="RHEA:36847"/>
        <dbReference type="Rhea" id="RHEA-COMP:11060"/>
        <dbReference type="Rhea" id="RHEA-COMP:11061"/>
        <dbReference type="ChEBI" id="CHEBI:15378"/>
        <dbReference type="ChEBI" id="CHEBI:30013"/>
        <dbReference type="ChEBI" id="CHEBI:57692"/>
        <dbReference type="ChEBI" id="CHEBI:74257"/>
        <dbReference type="ChEBI" id="CHEBI:456215"/>
        <dbReference type="EC" id="2.7.1.180"/>
    </reaction>
</comment>
<dbReference type="PIRSF" id="PIRSF006268">
    <property type="entry name" value="ApbE"/>
    <property type="match status" value="1"/>
</dbReference>
<dbReference type="EMBL" id="BJYZ01000031">
    <property type="protein sequence ID" value="GEO41794.1"/>
    <property type="molecule type" value="Genomic_DNA"/>
</dbReference>
<dbReference type="GO" id="GO:0046872">
    <property type="term" value="F:metal ion binding"/>
    <property type="evidence" value="ECO:0007669"/>
    <property type="project" value="UniProtKB-UniRule"/>
</dbReference>
<evidence type="ECO:0000256" key="3">
    <source>
        <dbReference type="ARBA" id="ARBA00022630"/>
    </source>
</evidence>
<dbReference type="InterPro" id="IPR003374">
    <property type="entry name" value="ApbE-like_sf"/>
</dbReference>
<dbReference type="GO" id="GO:0016740">
    <property type="term" value="F:transferase activity"/>
    <property type="evidence" value="ECO:0007669"/>
    <property type="project" value="UniProtKB-UniRule"/>
</dbReference>
<keyword evidence="5 10" id="KW-0479">Metal-binding</keyword>
<comment type="cofactor">
    <cofactor evidence="11">
        <name>Mg(2+)</name>
        <dbReference type="ChEBI" id="CHEBI:18420"/>
    </cofactor>
    <cofactor evidence="11">
        <name>Mn(2+)</name>
        <dbReference type="ChEBI" id="CHEBI:29035"/>
    </cofactor>
    <text evidence="11">Magnesium. Can also use manganese.</text>
</comment>
<dbReference type="PANTHER" id="PTHR30040">
    <property type="entry name" value="THIAMINE BIOSYNTHESIS LIPOPROTEIN APBE"/>
    <property type="match status" value="1"/>
</dbReference>
<evidence type="ECO:0000256" key="5">
    <source>
        <dbReference type="ARBA" id="ARBA00022723"/>
    </source>
</evidence>
<dbReference type="PROSITE" id="PS51318">
    <property type="entry name" value="TAT"/>
    <property type="match status" value="1"/>
</dbReference>
<dbReference type="PANTHER" id="PTHR30040:SF2">
    <property type="entry name" value="FAD:PROTEIN FMN TRANSFERASE"/>
    <property type="match status" value="1"/>
</dbReference>
<accession>A0A512DZ82</accession>
<keyword evidence="13" id="KW-1185">Reference proteome</keyword>
<feature type="binding site" evidence="11">
    <location>
        <position position="181"/>
    </location>
    <ligand>
        <name>Mg(2+)</name>
        <dbReference type="ChEBI" id="CHEBI:18420"/>
    </ligand>
</feature>
<evidence type="ECO:0000313" key="13">
    <source>
        <dbReference type="Proteomes" id="UP000321523"/>
    </source>
</evidence>
<dbReference type="SUPFAM" id="SSF143631">
    <property type="entry name" value="ApbE-like"/>
    <property type="match status" value="1"/>
</dbReference>
<evidence type="ECO:0000313" key="12">
    <source>
        <dbReference type="EMBL" id="GEO41794.1"/>
    </source>
</evidence>
<keyword evidence="6 10" id="KW-0274">FAD</keyword>
<evidence type="ECO:0000256" key="7">
    <source>
        <dbReference type="ARBA" id="ARBA00022842"/>
    </source>
</evidence>
<gene>
    <name evidence="12" type="primary">nosX_3</name>
    <name evidence="12" type="ORF">SAE02_59420</name>
</gene>
<keyword evidence="7 10" id="KW-0460">Magnesium</keyword>
<dbReference type="EC" id="2.7.1.180" evidence="1 10"/>
<organism evidence="12 13">
    <name type="scientific">Skermanella aerolata</name>
    <dbReference type="NCBI Taxonomy" id="393310"/>
    <lineage>
        <taxon>Bacteria</taxon>
        <taxon>Pseudomonadati</taxon>
        <taxon>Pseudomonadota</taxon>
        <taxon>Alphaproteobacteria</taxon>
        <taxon>Rhodospirillales</taxon>
        <taxon>Azospirillaceae</taxon>
        <taxon>Skermanella</taxon>
    </lineage>
</organism>
<comment type="caution">
    <text evidence="12">The sequence shown here is derived from an EMBL/GenBank/DDBJ whole genome shotgun (WGS) entry which is preliminary data.</text>
</comment>
<evidence type="ECO:0000256" key="4">
    <source>
        <dbReference type="ARBA" id="ARBA00022679"/>
    </source>
</evidence>
<keyword evidence="4 10" id="KW-0808">Transferase</keyword>
<evidence type="ECO:0000256" key="6">
    <source>
        <dbReference type="ARBA" id="ARBA00022827"/>
    </source>
</evidence>
<evidence type="ECO:0000256" key="9">
    <source>
        <dbReference type="ARBA" id="ARBA00048540"/>
    </source>
</evidence>
<dbReference type="Gene3D" id="3.10.520.10">
    <property type="entry name" value="ApbE-like domains"/>
    <property type="match status" value="1"/>
</dbReference>
<keyword evidence="3 10" id="KW-0285">Flavoprotein</keyword>
<evidence type="ECO:0000256" key="8">
    <source>
        <dbReference type="ARBA" id="ARBA00031306"/>
    </source>
</evidence>
<feature type="binding site" evidence="11">
    <location>
        <position position="291"/>
    </location>
    <ligand>
        <name>Mg(2+)</name>
        <dbReference type="ChEBI" id="CHEBI:18420"/>
    </ligand>
</feature>
<evidence type="ECO:0000256" key="2">
    <source>
        <dbReference type="ARBA" id="ARBA00016337"/>
    </source>
</evidence>
<dbReference type="InterPro" id="IPR006311">
    <property type="entry name" value="TAT_signal"/>
</dbReference>
<evidence type="ECO:0000256" key="11">
    <source>
        <dbReference type="PIRSR" id="PIRSR006268-2"/>
    </source>
</evidence>
<evidence type="ECO:0000256" key="10">
    <source>
        <dbReference type="PIRNR" id="PIRNR006268"/>
    </source>
</evidence>
<dbReference type="RefSeq" id="WP_044435265.1">
    <property type="nucleotide sequence ID" value="NZ_BJYZ01000031.1"/>
</dbReference>
<reference evidence="12 13" key="1">
    <citation type="submission" date="2019-07" db="EMBL/GenBank/DDBJ databases">
        <title>Whole genome shotgun sequence of Skermanella aerolata NBRC 106429.</title>
        <authorList>
            <person name="Hosoyama A."/>
            <person name="Uohara A."/>
            <person name="Ohji S."/>
            <person name="Ichikawa N."/>
        </authorList>
    </citation>
    <scope>NUCLEOTIDE SEQUENCE [LARGE SCALE GENOMIC DNA]</scope>
    <source>
        <strain evidence="12 13">NBRC 106429</strain>
    </source>
</reference>
<feature type="binding site" evidence="11">
    <location>
        <position position="295"/>
    </location>
    <ligand>
        <name>Mg(2+)</name>
        <dbReference type="ChEBI" id="CHEBI:18420"/>
    </ligand>
</feature>
<proteinExistence type="inferred from homology"/>
<dbReference type="InterPro" id="IPR024932">
    <property type="entry name" value="ApbE"/>
</dbReference>
<sequence length="336" mass="35684">MGQNLSRRRFLSLSAGVTSLGLMPLPLSAASPLLRRWSGAALGGPASIAVHHPDPGTADQLIERCVSELGRLENIFSLYRPDSALCRLNRDGYLDGPPSDLVVLLSECIWFSRLTGGAFDVTVQPLWRLYADHFSRTDSPAAGPDRDAVERALDLVGYDELLLDADHVTFAKKGMAVTLNGIAQGFITDRIAEILRSGGCDSVLADLGEIRALGTHPSGQAWRVGLADPWVPDRIARTLEVADRAVATSAASGFQFDASGRFHHLLDPATGISAARYASVSVVARDATTADALSTALTLMPIAGADRVLRDTAGSVALLTYPDGKTQTHKGDRSAS</sequence>
<dbReference type="AlphaFoldDB" id="A0A512DZ82"/>
<dbReference type="Pfam" id="PF02424">
    <property type="entry name" value="ApbE"/>
    <property type="match status" value="1"/>
</dbReference>
<name>A0A512DZ82_9PROT</name>
<evidence type="ECO:0000256" key="1">
    <source>
        <dbReference type="ARBA" id="ARBA00011955"/>
    </source>
</evidence>
<dbReference type="Proteomes" id="UP000321523">
    <property type="component" value="Unassembled WGS sequence"/>
</dbReference>
<protein>
    <recommendedName>
        <fullName evidence="2 10">FAD:protein FMN transferase</fullName>
        <ecNumber evidence="1 10">2.7.1.180</ecNumber>
    </recommendedName>
    <alternativeName>
        <fullName evidence="8 10">Flavin transferase</fullName>
    </alternativeName>
</protein>